<reference evidence="3 4" key="1">
    <citation type="journal article" date="2020" name="Int. J. Syst. Evol. Microbiol.">
        <title>Reclassification of Streptomyces castelarensis and Streptomyces sporoclivatus as later heterotypic synonyms of Streptomyces antimycoticus.</title>
        <authorList>
            <person name="Komaki H."/>
            <person name="Tamura T."/>
        </authorList>
    </citation>
    <scope>NUCLEOTIDE SEQUENCE [LARGE SCALE GENOMIC DNA]</scope>
    <source>
        <strain evidence="3 4">NBRC 13459</strain>
    </source>
</reference>
<comment type="caution">
    <text evidence="3">The sequence shown here is derived from an EMBL/GenBank/DDBJ whole genome shotgun (WGS) entry which is preliminary data.</text>
</comment>
<evidence type="ECO:0000313" key="3">
    <source>
        <dbReference type="EMBL" id="GDY52562.1"/>
    </source>
</evidence>
<dbReference type="EMBL" id="BJHW01000001">
    <property type="protein sequence ID" value="GDY52562.1"/>
    <property type="molecule type" value="Genomic_DNA"/>
</dbReference>
<organism evidence="3 4">
    <name type="scientific">Streptomyces violaceusniger</name>
    <dbReference type="NCBI Taxonomy" id="68280"/>
    <lineage>
        <taxon>Bacteria</taxon>
        <taxon>Bacillati</taxon>
        <taxon>Actinomycetota</taxon>
        <taxon>Actinomycetes</taxon>
        <taxon>Kitasatosporales</taxon>
        <taxon>Streptomycetaceae</taxon>
        <taxon>Streptomyces</taxon>
        <taxon>Streptomyces violaceusniger group</taxon>
    </lineage>
</organism>
<evidence type="ECO:0000313" key="4">
    <source>
        <dbReference type="Proteomes" id="UP000301309"/>
    </source>
</evidence>
<comment type="similarity">
    <text evidence="1">Belongs to the barstar family.</text>
</comment>
<evidence type="ECO:0000256" key="1">
    <source>
        <dbReference type="ARBA" id="ARBA00006845"/>
    </source>
</evidence>
<sequence length="148" mass="16081">MGERGPVLLGHVENLLVVAVDHLRGQPNETGARRAGTMAPMTGPTLALHLRLDGVTDKDGFLARCARDLRFPDWYGRNWDALADCVTDLSWWAEGGEPSGCLLDIQGWPAFRDADPDAAAIAADILADAEVYWAARGRPLVVRYDDGP</sequence>
<dbReference type="Pfam" id="PF01337">
    <property type="entry name" value="Barstar"/>
    <property type="match status" value="1"/>
</dbReference>
<keyword evidence="4" id="KW-1185">Reference proteome</keyword>
<dbReference type="Gene3D" id="3.30.370.10">
    <property type="entry name" value="Barstar-like"/>
    <property type="match status" value="1"/>
</dbReference>
<dbReference type="InterPro" id="IPR035905">
    <property type="entry name" value="Barstar-like_sf"/>
</dbReference>
<gene>
    <name evidence="3" type="ORF">SVIO_031850</name>
</gene>
<name>A0A4D4KV22_STRVO</name>
<protein>
    <recommendedName>
        <fullName evidence="2">Barstar (barnase inhibitor) domain-containing protein</fullName>
    </recommendedName>
</protein>
<accession>A0A4D4KV22</accession>
<dbReference type="InterPro" id="IPR000468">
    <property type="entry name" value="Barstar"/>
</dbReference>
<feature type="domain" description="Barstar (barnase inhibitor)" evidence="2">
    <location>
        <begin position="47"/>
        <end position="144"/>
    </location>
</feature>
<evidence type="ECO:0000259" key="2">
    <source>
        <dbReference type="Pfam" id="PF01337"/>
    </source>
</evidence>
<dbReference type="Proteomes" id="UP000301309">
    <property type="component" value="Unassembled WGS sequence"/>
</dbReference>
<proteinExistence type="inferred from homology"/>
<dbReference type="AlphaFoldDB" id="A0A4D4KV22"/>
<dbReference type="SUPFAM" id="SSF52038">
    <property type="entry name" value="Barstar-related"/>
    <property type="match status" value="1"/>
</dbReference>